<sequence>MPQALNDASPGPQYDLRACSSPPTNAHHFVTILICGLTRTVASSNSKAIYVSKRKDLAANREPRCPHFVCPFFLPRSHRLYLWNLRASLYSASWAKLSTPRFNASILLRKRCYILPRDSVVFSSECKNRLATRAPSAPVNDIAIRPASAFFGYTQYKPGMTTVPHSRLHAHGFCDL</sequence>
<keyword evidence="2" id="KW-1185">Reference proteome</keyword>
<dbReference type="AlphaFoldDB" id="A0A067MD20"/>
<name>A0A067MD20_BOTB1</name>
<gene>
    <name evidence="1" type="ORF">BOTBODRAFT_36760</name>
</gene>
<proteinExistence type="predicted"/>
<protein>
    <submittedName>
        <fullName evidence="1">Uncharacterized protein</fullName>
    </submittedName>
</protein>
<dbReference type="Proteomes" id="UP000027195">
    <property type="component" value="Unassembled WGS sequence"/>
</dbReference>
<evidence type="ECO:0000313" key="2">
    <source>
        <dbReference type="Proteomes" id="UP000027195"/>
    </source>
</evidence>
<reference evidence="2" key="1">
    <citation type="journal article" date="2014" name="Proc. Natl. Acad. Sci. U.S.A.">
        <title>Extensive sampling of basidiomycete genomes demonstrates inadequacy of the white-rot/brown-rot paradigm for wood decay fungi.</title>
        <authorList>
            <person name="Riley R."/>
            <person name="Salamov A.A."/>
            <person name="Brown D.W."/>
            <person name="Nagy L.G."/>
            <person name="Floudas D."/>
            <person name="Held B.W."/>
            <person name="Levasseur A."/>
            <person name="Lombard V."/>
            <person name="Morin E."/>
            <person name="Otillar R."/>
            <person name="Lindquist E.A."/>
            <person name="Sun H."/>
            <person name="LaButti K.M."/>
            <person name="Schmutz J."/>
            <person name="Jabbour D."/>
            <person name="Luo H."/>
            <person name="Baker S.E."/>
            <person name="Pisabarro A.G."/>
            <person name="Walton J.D."/>
            <person name="Blanchette R.A."/>
            <person name="Henrissat B."/>
            <person name="Martin F."/>
            <person name="Cullen D."/>
            <person name="Hibbett D.S."/>
            <person name="Grigoriev I.V."/>
        </authorList>
    </citation>
    <scope>NUCLEOTIDE SEQUENCE [LARGE SCALE GENOMIC DNA]</scope>
    <source>
        <strain evidence="2">FD-172 SS1</strain>
    </source>
</reference>
<dbReference type="EMBL" id="KL198074">
    <property type="protein sequence ID" value="KDQ09767.1"/>
    <property type="molecule type" value="Genomic_DNA"/>
</dbReference>
<organism evidence="1 2">
    <name type="scientific">Botryobasidium botryosum (strain FD-172 SS1)</name>
    <dbReference type="NCBI Taxonomy" id="930990"/>
    <lineage>
        <taxon>Eukaryota</taxon>
        <taxon>Fungi</taxon>
        <taxon>Dikarya</taxon>
        <taxon>Basidiomycota</taxon>
        <taxon>Agaricomycotina</taxon>
        <taxon>Agaricomycetes</taxon>
        <taxon>Cantharellales</taxon>
        <taxon>Botryobasidiaceae</taxon>
        <taxon>Botryobasidium</taxon>
    </lineage>
</organism>
<accession>A0A067MD20</accession>
<dbReference type="HOGENOM" id="CLU_1524906_0_0_1"/>
<evidence type="ECO:0000313" key="1">
    <source>
        <dbReference type="EMBL" id="KDQ09767.1"/>
    </source>
</evidence>
<dbReference type="InParanoid" id="A0A067MD20"/>